<evidence type="ECO:0000313" key="2">
    <source>
        <dbReference type="EMBL" id="TPG12535.1"/>
    </source>
</evidence>
<dbReference type="RefSeq" id="WP_140743937.1">
    <property type="nucleotide sequence ID" value="NZ_RCZM01000009.1"/>
</dbReference>
<sequence>MGGGVRGAGRAHPQARPRTFRATRSPGSPAATAHWAAEQVVGRGEVLLRNKWLDDLALVTADPARSRTMFLAGIGVESTAAGVGVVGAGRDAHVGHEAGAATRARDEAAARGPAADPGARPGGR</sequence>
<evidence type="ECO:0000313" key="3">
    <source>
        <dbReference type="Proteomes" id="UP000317722"/>
    </source>
</evidence>
<organism evidence="2 3">
    <name type="scientific">Pedococcus bigeumensis</name>
    <dbReference type="NCBI Taxonomy" id="433644"/>
    <lineage>
        <taxon>Bacteria</taxon>
        <taxon>Bacillati</taxon>
        <taxon>Actinomycetota</taxon>
        <taxon>Actinomycetes</taxon>
        <taxon>Micrococcales</taxon>
        <taxon>Intrasporangiaceae</taxon>
        <taxon>Pedococcus</taxon>
    </lineage>
</organism>
<gene>
    <name evidence="2" type="ORF">EAH86_19710</name>
</gene>
<dbReference type="AlphaFoldDB" id="A0A502CFP0"/>
<feature type="compositionally biased region" description="Low complexity" evidence="1">
    <location>
        <begin position="110"/>
        <end position="124"/>
    </location>
</feature>
<feature type="region of interest" description="Disordered" evidence="1">
    <location>
        <begin position="95"/>
        <end position="124"/>
    </location>
</feature>
<reference evidence="2 3" key="1">
    <citation type="journal article" date="2019" name="Environ. Microbiol.">
        <title>Species interactions and distinct microbial communities in high Arctic permafrost affected cryosols are associated with the CH4 and CO2 gas fluxes.</title>
        <authorList>
            <person name="Altshuler I."/>
            <person name="Hamel J."/>
            <person name="Turney S."/>
            <person name="Magnuson E."/>
            <person name="Levesque R."/>
            <person name="Greer C."/>
            <person name="Whyte L.G."/>
        </authorList>
    </citation>
    <scope>NUCLEOTIDE SEQUENCE [LARGE SCALE GENOMIC DNA]</scope>
    <source>
        <strain evidence="2 3">S9.3A</strain>
    </source>
</reference>
<protein>
    <submittedName>
        <fullName evidence="2">Uncharacterized protein</fullName>
    </submittedName>
</protein>
<dbReference type="EMBL" id="RCZM01000009">
    <property type="protein sequence ID" value="TPG12535.1"/>
    <property type="molecule type" value="Genomic_DNA"/>
</dbReference>
<feature type="region of interest" description="Disordered" evidence="1">
    <location>
        <begin position="1"/>
        <end position="36"/>
    </location>
</feature>
<name>A0A502CFP0_9MICO</name>
<evidence type="ECO:0000256" key="1">
    <source>
        <dbReference type="SAM" id="MobiDB-lite"/>
    </source>
</evidence>
<dbReference type="Proteomes" id="UP000317722">
    <property type="component" value="Unassembled WGS sequence"/>
</dbReference>
<comment type="caution">
    <text evidence="2">The sequence shown here is derived from an EMBL/GenBank/DDBJ whole genome shotgun (WGS) entry which is preliminary data.</text>
</comment>
<proteinExistence type="predicted"/>
<accession>A0A502CFP0</accession>
<keyword evidence="3" id="KW-1185">Reference proteome</keyword>